<organism evidence="9 10">
    <name type="scientific">Paraphoma chrysanthemicola</name>
    <dbReference type="NCBI Taxonomy" id="798071"/>
    <lineage>
        <taxon>Eukaryota</taxon>
        <taxon>Fungi</taxon>
        <taxon>Dikarya</taxon>
        <taxon>Ascomycota</taxon>
        <taxon>Pezizomycotina</taxon>
        <taxon>Dothideomycetes</taxon>
        <taxon>Pleosporomycetidae</taxon>
        <taxon>Pleosporales</taxon>
        <taxon>Pleosporineae</taxon>
        <taxon>Phaeosphaeriaceae</taxon>
        <taxon>Paraphoma</taxon>
    </lineage>
</organism>
<dbReference type="AlphaFoldDB" id="A0A8K0RDM9"/>
<dbReference type="InterPro" id="IPR005828">
    <property type="entry name" value="MFS_sugar_transport-like"/>
</dbReference>
<dbReference type="GO" id="GO:0016020">
    <property type="term" value="C:membrane"/>
    <property type="evidence" value="ECO:0007669"/>
    <property type="project" value="UniProtKB-SubCell"/>
</dbReference>
<evidence type="ECO:0000313" key="9">
    <source>
        <dbReference type="EMBL" id="KAH7091104.1"/>
    </source>
</evidence>
<dbReference type="InterPro" id="IPR020846">
    <property type="entry name" value="MFS_dom"/>
</dbReference>
<comment type="caution">
    <text evidence="9">The sequence shown here is derived from an EMBL/GenBank/DDBJ whole genome shotgun (WGS) entry which is preliminary data.</text>
</comment>
<dbReference type="GO" id="GO:0005351">
    <property type="term" value="F:carbohydrate:proton symporter activity"/>
    <property type="evidence" value="ECO:0007669"/>
    <property type="project" value="TreeGrafter"/>
</dbReference>
<feature type="transmembrane region" description="Helical" evidence="7">
    <location>
        <begin position="293"/>
        <end position="314"/>
    </location>
</feature>
<keyword evidence="3 7" id="KW-0812">Transmembrane</keyword>
<reference evidence="9" key="1">
    <citation type="journal article" date="2021" name="Nat. Commun.">
        <title>Genetic determinants of endophytism in the Arabidopsis root mycobiome.</title>
        <authorList>
            <person name="Mesny F."/>
            <person name="Miyauchi S."/>
            <person name="Thiergart T."/>
            <person name="Pickel B."/>
            <person name="Atanasova L."/>
            <person name="Karlsson M."/>
            <person name="Huettel B."/>
            <person name="Barry K.W."/>
            <person name="Haridas S."/>
            <person name="Chen C."/>
            <person name="Bauer D."/>
            <person name="Andreopoulos W."/>
            <person name="Pangilinan J."/>
            <person name="LaButti K."/>
            <person name="Riley R."/>
            <person name="Lipzen A."/>
            <person name="Clum A."/>
            <person name="Drula E."/>
            <person name="Henrissat B."/>
            <person name="Kohler A."/>
            <person name="Grigoriev I.V."/>
            <person name="Martin F.M."/>
            <person name="Hacquard S."/>
        </authorList>
    </citation>
    <scope>NUCLEOTIDE SEQUENCE</scope>
    <source>
        <strain evidence="9">MPI-SDFR-AT-0120</strain>
    </source>
</reference>
<evidence type="ECO:0000313" key="10">
    <source>
        <dbReference type="Proteomes" id="UP000813461"/>
    </source>
</evidence>
<dbReference type="Proteomes" id="UP000813461">
    <property type="component" value="Unassembled WGS sequence"/>
</dbReference>
<evidence type="ECO:0000256" key="4">
    <source>
        <dbReference type="ARBA" id="ARBA00022989"/>
    </source>
</evidence>
<feature type="transmembrane region" description="Helical" evidence="7">
    <location>
        <begin position="360"/>
        <end position="379"/>
    </location>
</feature>
<feature type="transmembrane region" description="Helical" evidence="7">
    <location>
        <begin position="12"/>
        <end position="30"/>
    </location>
</feature>
<evidence type="ECO:0000256" key="2">
    <source>
        <dbReference type="ARBA" id="ARBA00010992"/>
    </source>
</evidence>
<evidence type="ECO:0000256" key="3">
    <source>
        <dbReference type="ARBA" id="ARBA00022692"/>
    </source>
</evidence>
<feature type="transmembrane region" description="Helical" evidence="7">
    <location>
        <begin position="42"/>
        <end position="62"/>
    </location>
</feature>
<feature type="transmembrane region" description="Helical" evidence="7">
    <location>
        <begin position="74"/>
        <end position="95"/>
    </location>
</feature>
<dbReference type="PROSITE" id="PS50850">
    <property type="entry name" value="MFS"/>
    <property type="match status" value="1"/>
</dbReference>
<dbReference type="PANTHER" id="PTHR48022:SF17">
    <property type="entry name" value="HEXOSE TRANSPORTER"/>
    <property type="match status" value="1"/>
</dbReference>
<feature type="transmembrane region" description="Helical" evidence="7">
    <location>
        <begin position="326"/>
        <end position="348"/>
    </location>
</feature>
<comment type="similarity">
    <text evidence="2">Belongs to the major facilitator superfamily. Sugar transporter (TC 2.A.1.1) family.</text>
</comment>
<evidence type="ECO:0000259" key="8">
    <source>
        <dbReference type="PROSITE" id="PS50850"/>
    </source>
</evidence>
<evidence type="ECO:0000256" key="5">
    <source>
        <dbReference type="ARBA" id="ARBA00023136"/>
    </source>
</evidence>
<dbReference type="OrthoDB" id="6612291at2759"/>
<evidence type="ECO:0000256" key="1">
    <source>
        <dbReference type="ARBA" id="ARBA00004141"/>
    </source>
</evidence>
<dbReference type="Pfam" id="PF00083">
    <property type="entry name" value="Sugar_tr"/>
    <property type="match status" value="1"/>
</dbReference>
<evidence type="ECO:0000256" key="6">
    <source>
        <dbReference type="SAM" id="MobiDB-lite"/>
    </source>
</evidence>
<dbReference type="FunFam" id="1.20.1250.20:FF:001138">
    <property type="entry name" value="Uncharacterized protein"/>
    <property type="match status" value="1"/>
</dbReference>
<feature type="transmembrane region" description="Helical" evidence="7">
    <location>
        <begin position="259"/>
        <end position="281"/>
    </location>
</feature>
<accession>A0A8K0RDM9</accession>
<feature type="transmembrane region" description="Helical" evidence="7">
    <location>
        <begin position="107"/>
        <end position="127"/>
    </location>
</feature>
<dbReference type="InterPro" id="IPR050360">
    <property type="entry name" value="MFS_Sugar_Transporters"/>
</dbReference>
<dbReference type="EMBL" id="JAGMVJ010000004">
    <property type="protein sequence ID" value="KAH7091104.1"/>
    <property type="molecule type" value="Genomic_DNA"/>
</dbReference>
<evidence type="ECO:0000256" key="7">
    <source>
        <dbReference type="SAM" id="Phobius"/>
    </source>
</evidence>
<dbReference type="Gene3D" id="1.20.1250.20">
    <property type="entry name" value="MFS general substrate transporter like domains"/>
    <property type="match status" value="1"/>
</dbReference>
<gene>
    <name evidence="9" type="ORF">FB567DRAFT_265243</name>
</gene>
<feature type="region of interest" description="Disordered" evidence="6">
    <location>
        <begin position="420"/>
        <end position="442"/>
    </location>
</feature>
<keyword evidence="5 7" id="KW-0472">Membrane</keyword>
<keyword evidence="10" id="KW-1185">Reference proteome</keyword>
<comment type="subcellular location">
    <subcellularLocation>
        <location evidence="1">Membrane</location>
        <topology evidence="1">Multi-pass membrane protein</topology>
    </subcellularLocation>
</comment>
<dbReference type="PANTHER" id="PTHR48022">
    <property type="entry name" value="PLASTIDIC GLUCOSE TRANSPORTER 4"/>
    <property type="match status" value="1"/>
</dbReference>
<sequence>MYLNNFLGRRLSLITTGIVSIIGVLIEVTSATGGKARFGQFVAGKVIASIAMGLAVNIVPIYLSETATGTARGFAVSVYQNVQILGVILAAGVVYASSKSLTPSAYLIPMGLQLIAPTIMVVVSPFLPESPRWLVWKGRHDDAIFAAKRLFATPTNDFDAPRYIEEIQLAIDTERNRNNAARWVDLTRGPDLRRLLIAVGIQSLQQAQGSAYMNSYIVSFLTSTGVTNVFPVIMGLYTLYYVAILTGHFLPDTVGRRPILISTASFCGVSLLIVSSLVVAFQTPTDVQGKASIALIFLWEISFGVQSPLIWITTAEAAPSRNREKVQAIACFFGFGVSLLITSVSPYIQDKGYGNLGGRIGFIWAAFSFVTVAWVFFVVPEMKGFSIEQLDFLYDNRVPTLQFKIYKFDSETAVVLDGESVKGKEDDKEPAIAAKASEADSI</sequence>
<feature type="compositionally biased region" description="Basic and acidic residues" evidence="6">
    <location>
        <begin position="420"/>
        <end position="430"/>
    </location>
</feature>
<keyword evidence="4 7" id="KW-1133">Transmembrane helix</keyword>
<proteinExistence type="inferred from homology"/>
<dbReference type="InterPro" id="IPR036259">
    <property type="entry name" value="MFS_trans_sf"/>
</dbReference>
<protein>
    <submittedName>
        <fullName evidence="9">General substrate transporter</fullName>
    </submittedName>
</protein>
<name>A0A8K0RDM9_9PLEO</name>
<dbReference type="SUPFAM" id="SSF103473">
    <property type="entry name" value="MFS general substrate transporter"/>
    <property type="match status" value="1"/>
</dbReference>
<feature type="domain" description="Major facilitator superfamily (MFS) profile" evidence="8">
    <location>
        <begin position="1"/>
        <end position="383"/>
    </location>
</feature>